<feature type="compositionally biased region" description="Basic residues" evidence="14">
    <location>
        <begin position="1092"/>
        <end position="1102"/>
    </location>
</feature>
<dbReference type="GO" id="GO:0006283">
    <property type="term" value="P:transcription-coupled nucleotide-excision repair"/>
    <property type="evidence" value="ECO:0007669"/>
    <property type="project" value="TreeGrafter"/>
</dbReference>
<keyword evidence="8" id="KW-0238">DNA-binding</keyword>
<dbReference type="FunFam" id="3.40.50.300:FF:000863">
    <property type="entry name" value="DNA excision repair protein ERCC-6"/>
    <property type="match status" value="1"/>
</dbReference>
<evidence type="ECO:0000256" key="9">
    <source>
        <dbReference type="ARBA" id="ARBA00023204"/>
    </source>
</evidence>
<dbReference type="FunFam" id="3.40.50.10810:FF:000042">
    <property type="entry name" value="SNF2 family helicase-like protein"/>
    <property type="match status" value="1"/>
</dbReference>
<dbReference type="InterPro" id="IPR049730">
    <property type="entry name" value="SNF2/RAD54-like_C"/>
</dbReference>
<evidence type="ECO:0000259" key="15">
    <source>
        <dbReference type="PROSITE" id="PS51192"/>
    </source>
</evidence>
<dbReference type="SMART" id="SM00490">
    <property type="entry name" value="HELICc"/>
    <property type="match status" value="1"/>
</dbReference>
<feature type="compositionally biased region" description="Basic and acidic residues" evidence="14">
    <location>
        <begin position="274"/>
        <end position="290"/>
    </location>
</feature>
<keyword evidence="5" id="KW-0378">Hydrolase</keyword>
<feature type="region of interest" description="Disordered" evidence="14">
    <location>
        <begin position="1"/>
        <end position="44"/>
    </location>
</feature>
<feature type="compositionally biased region" description="Basic and acidic residues" evidence="14">
    <location>
        <begin position="1017"/>
        <end position="1031"/>
    </location>
</feature>
<comment type="subcellular location">
    <subcellularLocation>
        <location evidence="1">Nucleus</location>
    </subcellularLocation>
</comment>
<evidence type="ECO:0000256" key="1">
    <source>
        <dbReference type="ARBA" id="ARBA00004123"/>
    </source>
</evidence>
<dbReference type="Pfam" id="PF00271">
    <property type="entry name" value="Helicase_C"/>
    <property type="match status" value="1"/>
</dbReference>
<feature type="domain" description="Helicase ATP-binding" evidence="15">
    <location>
        <begin position="459"/>
        <end position="633"/>
    </location>
</feature>
<dbReference type="InterPro" id="IPR058951">
    <property type="entry name" value="WHD_Rad26_CSB-like"/>
</dbReference>
<dbReference type="Gene3D" id="3.40.50.10810">
    <property type="entry name" value="Tandem AAA-ATPase domain"/>
    <property type="match status" value="1"/>
</dbReference>
<feature type="compositionally biased region" description="Basic and acidic residues" evidence="14">
    <location>
        <begin position="35"/>
        <end position="44"/>
    </location>
</feature>
<dbReference type="PANTHER" id="PTHR45629:SF7">
    <property type="entry name" value="DNA EXCISION REPAIR PROTEIN ERCC-6-RELATED"/>
    <property type="match status" value="1"/>
</dbReference>
<evidence type="ECO:0000256" key="8">
    <source>
        <dbReference type="ARBA" id="ARBA00023125"/>
    </source>
</evidence>
<evidence type="ECO:0000256" key="13">
    <source>
        <dbReference type="ARBA" id="ARBA00079118"/>
    </source>
</evidence>
<evidence type="ECO:0000256" key="12">
    <source>
        <dbReference type="ARBA" id="ARBA00076356"/>
    </source>
</evidence>
<dbReference type="GO" id="GO:0005524">
    <property type="term" value="F:ATP binding"/>
    <property type="evidence" value="ECO:0007669"/>
    <property type="project" value="UniProtKB-KW"/>
</dbReference>
<keyword evidence="6" id="KW-0347">Helicase</keyword>
<evidence type="ECO:0000256" key="4">
    <source>
        <dbReference type="ARBA" id="ARBA00022763"/>
    </source>
</evidence>
<dbReference type="CDD" id="cd18000">
    <property type="entry name" value="DEXHc_ERCC6"/>
    <property type="match status" value="1"/>
</dbReference>
<keyword evidence="10" id="KW-0539">Nucleus</keyword>
<dbReference type="SUPFAM" id="SSF52540">
    <property type="entry name" value="P-loop containing nucleoside triphosphate hydrolases"/>
    <property type="match status" value="2"/>
</dbReference>
<dbReference type="GO" id="GO:0004386">
    <property type="term" value="F:helicase activity"/>
    <property type="evidence" value="ECO:0007669"/>
    <property type="project" value="UniProtKB-KW"/>
</dbReference>
<protein>
    <recommendedName>
        <fullName evidence="11">DNA excision repair protein ERCC-6</fullName>
    </recommendedName>
    <alternativeName>
        <fullName evidence="12">ATP-dependent helicase ERCC6</fullName>
    </alternativeName>
    <alternativeName>
        <fullName evidence="13">Cockayne syndrome protein CSB</fullName>
    </alternativeName>
</protein>
<keyword evidence="18" id="KW-1185">Reference proteome</keyword>
<evidence type="ECO:0000313" key="17">
    <source>
        <dbReference type="EMBL" id="KAK6165185.1"/>
    </source>
</evidence>
<evidence type="ECO:0000256" key="10">
    <source>
        <dbReference type="ARBA" id="ARBA00023242"/>
    </source>
</evidence>
<keyword evidence="4" id="KW-0227">DNA damage</keyword>
<keyword evidence="7" id="KW-0067">ATP-binding</keyword>
<proteinExistence type="inferred from homology"/>
<dbReference type="CDD" id="cd22254">
    <property type="entry name" value="CSB_WHD"/>
    <property type="match status" value="1"/>
</dbReference>
<dbReference type="InterPro" id="IPR027417">
    <property type="entry name" value="P-loop_NTPase"/>
</dbReference>
<dbReference type="EMBL" id="JAZGQO010000025">
    <property type="protein sequence ID" value="KAK6165185.1"/>
    <property type="molecule type" value="Genomic_DNA"/>
</dbReference>
<dbReference type="InterPro" id="IPR038718">
    <property type="entry name" value="SNF2-like_sf"/>
</dbReference>
<dbReference type="PANTHER" id="PTHR45629">
    <property type="entry name" value="SNF2/RAD54 FAMILY MEMBER"/>
    <property type="match status" value="1"/>
</dbReference>
<organism evidence="17 18">
    <name type="scientific">Patella caerulea</name>
    <name type="common">Rayed Mediterranean limpet</name>
    <dbReference type="NCBI Taxonomy" id="87958"/>
    <lineage>
        <taxon>Eukaryota</taxon>
        <taxon>Metazoa</taxon>
        <taxon>Spiralia</taxon>
        <taxon>Lophotrochozoa</taxon>
        <taxon>Mollusca</taxon>
        <taxon>Gastropoda</taxon>
        <taxon>Patellogastropoda</taxon>
        <taxon>Patelloidea</taxon>
        <taxon>Patellidae</taxon>
        <taxon>Patella</taxon>
    </lineage>
</organism>
<feature type="domain" description="Helicase C-terminal" evidence="16">
    <location>
        <begin position="781"/>
        <end position="940"/>
    </location>
</feature>
<dbReference type="InterPro" id="IPR050496">
    <property type="entry name" value="SNF2_RAD54_helicase_repair"/>
</dbReference>
<evidence type="ECO:0000256" key="5">
    <source>
        <dbReference type="ARBA" id="ARBA00022801"/>
    </source>
</evidence>
<evidence type="ECO:0000256" key="7">
    <source>
        <dbReference type="ARBA" id="ARBA00022840"/>
    </source>
</evidence>
<feature type="region of interest" description="Disordered" evidence="14">
    <location>
        <begin position="261"/>
        <end position="371"/>
    </location>
</feature>
<feature type="compositionally biased region" description="Low complexity" evidence="14">
    <location>
        <begin position="1080"/>
        <end position="1089"/>
    </location>
</feature>
<comment type="caution">
    <text evidence="17">The sequence shown here is derived from an EMBL/GenBank/DDBJ whole genome shotgun (WGS) entry which is preliminary data.</text>
</comment>
<comment type="similarity">
    <text evidence="2">Belongs to the SNF2/RAD54 helicase family.</text>
</comment>
<evidence type="ECO:0000256" key="14">
    <source>
        <dbReference type="SAM" id="MobiDB-lite"/>
    </source>
</evidence>
<feature type="compositionally biased region" description="Basic and acidic residues" evidence="14">
    <location>
        <begin position="1001"/>
        <end position="1010"/>
    </location>
</feature>
<evidence type="ECO:0000256" key="11">
    <source>
        <dbReference type="ARBA" id="ARBA00071998"/>
    </source>
</evidence>
<feature type="region of interest" description="Disordered" evidence="14">
    <location>
        <begin position="1051"/>
        <end position="1136"/>
    </location>
</feature>
<dbReference type="GO" id="GO:0008094">
    <property type="term" value="F:ATP-dependent activity, acting on DNA"/>
    <property type="evidence" value="ECO:0007669"/>
    <property type="project" value="TreeGrafter"/>
</dbReference>
<feature type="compositionally biased region" description="Basic and acidic residues" evidence="14">
    <location>
        <begin position="1051"/>
        <end position="1063"/>
    </location>
</feature>
<dbReference type="GO" id="GO:0005634">
    <property type="term" value="C:nucleus"/>
    <property type="evidence" value="ECO:0007669"/>
    <property type="project" value="UniProtKB-SubCell"/>
</dbReference>
<feature type="region of interest" description="Disordered" evidence="14">
    <location>
        <begin position="1273"/>
        <end position="1299"/>
    </location>
</feature>
<dbReference type="InterPro" id="IPR059240">
    <property type="entry name" value="cc_ERCC-6_N"/>
</dbReference>
<gene>
    <name evidence="17" type="ORF">SNE40_023627</name>
</gene>
<dbReference type="SMART" id="SM00487">
    <property type="entry name" value="DEXDc"/>
    <property type="match status" value="1"/>
</dbReference>
<dbReference type="PROSITE" id="PS51194">
    <property type="entry name" value="HELICASE_CTER"/>
    <property type="match status" value="1"/>
</dbReference>
<keyword evidence="3" id="KW-0547">Nucleotide-binding</keyword>
<dbReference type="CDD" id="cd18793">
    <property type="entry name" value="SF2_C_SNF"/>
    <property type="match status" value="1"/>
</dbReference>
<dbReference type="GO" id="GO:0016787">
    <property type="term" value="F:hydrolase activity"/>
    <property type="evidence" value="ECO:0007669"/>
    <property type="project" value="UniProtKB-KW"/>
</dbReference>
<dbReference type="PROSITE" id="PS51192">
    <property type="entry name" value="HELICASE_ATP_BIND_1"/>
    <property type="match status" value="1"/>
</dbReference>
<reference evidence="17 18" key="1">
    <citation type="submission" date="2024-01" db="EMBL/GenBank/DDBJ databases">
        <title>The genome of the rayed Mediterranean limpet Patella caerulea (Linnaeus, 1758).</title>
        <authorList>
            <person name="Anh-Thu Weber A."/>
            <person name="Halstead-Nussloch G."/>
        </authorList>
    </citation>
    <scope>NUCLEOTIDE SEQUENCE [LARGE SCALE GENOMIC DNA]</scope>
    <source>
        <strain evidence="17">AATW-2023a</strain>
        <tissue evidence="17">Whole specimen</tissue>
    </source>
</reference>
<feature type="compositionally biased region" description="Polar residues" evidence="14">
    <location>
        <begin position="1279"/>
        <end position="1292"/>
    </location>
</feature>
<dbReference type="InterPro" id="IPR000330">
    <property type="entry name" value="SNF2_N"/>
</dbReference>
<dbReference type="CDD" id="cd21397">
    <property type="entry name" value="cc_ERCC-6_N"/>
    <property type="match status" value="1"/>
</dbReference>
<evidence type="ECO:0000313" key="18">
    <source>
        <dbReference type="Proteomes" id="UP001347796"/>
    </source>
</evidence>
<dbReference type="Proteomes" id="UP001347796">
    <property type="component" value="Unassembled WGS sequence"/>
</dbReference>
<feature type="region of interest" description="Disordered" evidence="14">
    <location>
        <begin position="982"/>
        <end position="1037"/>
    </location>
</feature>
<dbReference type="Gene3D" id="3.40.50.300">
    <property type="entry name" value="P-loop containing nucleotide triphosphate hydrolases"/>
    <property type="match status" value="1"/>
</dbReference>
<dbReference type="InterPro" id="IPR014001">
    <property type="entry name" value="Helicase_ATP-bd"/>
</dbReference>
<sequence>MADKGEEIVEETTEGNEDKASTSKSGGTQLIPLPVKEKEAAKPTEDPFLINTRLIPQAELKDQSMRELEGLGLNIFNQDEFEKGVMDQVGQMLAEEEEKRVRKIIEKEIKGVEDDIRQTKTDLVHILKVVAQWSKGDTSNPEVKRRLDSVLKSKGNKLKQMKKLMSRKKVLQAKLDGVEREISDEDDYDDGGMSEILKKDAITESERERMIRVGEMTPFGTIVKDCAAPKKTVIDEPEPDSDTRKEELRLYLLNKLNKKKGIKRASETITSEEAGLHDDCSSEKKAKSDTEGEDNSGECRLARRRKILPIGVSPEDPELSGEELEDGEIGGESDDEYVPQEQELYADSEEELDPSEIGKTPKIKGTGKPQKANNGIRVVKRVKVVKVKKESTVIRKTKDDGDTRYFQKRLQMFQKEELRRQELGDVEDEDEEFDGGLVVPGRIWSKLFKYQRTGVRWLWELHGQEAGGIVGDEMGLGKTIQMIAFLAALRQSKLRNKQFPYRGLGPCMIVCPTTVMHQWVKEFHKWWPPFRVAVLHSSGSYSGKESELIRSIVKDRGVIITSYNTLVGYQDDVLPYNWHYIVLDEGHKIRNPDAQATLVCKQFRTSHRLILSGSPIQNNLKELWSLFDFIFPGKLGTLPDFLQHFSVPIVQGGYSNASQIQVETAYRCASILRDTINPFLLRRMKADVKVNLDLPEKNEQVLFCRLTDNQHDVYEEYLASRECQSILQGKYQIFAGLITLRKICNHPDICTGGPKVFDPKEVENDESLKYGYYTRSGKMIVVEALLRLWKKQGHKVLLFSQSTRMLDILEFFVQQKKYQYLRMDGKTTIGGRQPLISKFNQDPNIYVFLLTTRVGGLGVNLTGANRVIIFDPDWNPSTDTQARERAWRIGQRKQVTIYRLLTSGTIEEKIYHRQIFKQFLSNRVLKDPKQRRLFKSNDIYELFTLGSKDNDEGTETSAIFAGTGSDVKMPNKKENLFDEMKMKKSHEEEEDAYTSTLDSDEMTRMRELARKLSQQMEKNKTKSDHDSKLDDPSTSTSVKKTVITYADYKKQKLEKENGEKSTSKSDAQSSSSKHSHSQSKDTSTTSSSSHNAGKKHKKKKRDARFEGERIPHLVKQKTFSTGGGQPDDEEQQHASHQDDYVLRNLFKKVGIQGAMKHDKIMDSGRPDYAIVEAEAEKVAKQAVAALRKSRTVCTPAASGVPTWTGQNGGVKRRFGKKKNSLILNGGGKIIPATETKEEAKSKEDPTTKHFDGSVSGYVATTSSAISSDELLTRMRQRKQQSATSADDPNVETSSDRLDPTNMDLLTDIRNYVAFQARNDGQAMTQELLDHFGNRLPPGDSAKFKAMLRQLCNFDKTLGIGIWQLKEEFR</sequence>
<accession>A0AAN8J3V2</accession>
<evidence type="ECO:0000256" key="3">
    <source>
        <dbReference type="ARBA" id="ARBA00022741"/>
    </source>
</evidence>
<dbReference type="InterPro" id="IPR001650">
    <property type="entry name" value="Helicase_C-like"/>
</dbReference>
<evidence type="ECO:0000259" key="16">
    <source>
        <dbReference type="PROSITE" id="PS51194"/>
    </source>
</evidence>
<dbReference type="Pfam" id="PF25875">
    <property type="entry name" value="WHD_Rad26_CSB"/>
    <property type="match status" value="1"/>
</dbReference>
<name>A0AAN8J3V2_PATCE</name>
<dbReference type="Pfam" id="PF00176">
    <property type="entry name" value="SNF2-rel_dom"/>
    <property type="match status" value="1"/>
</dbReference>
<evidence type="ECO:0000256" key="2">
    <source>
        <dbReference type="ARBA" id="ARBA00007025"/>
    </source>
</evidence>
<feature type="compositionally biased region" description="Low complexity" evidence="14">
    <location>
        <begin position="357"/>
        <end position="369"/>
    </location>
</feature>
<evidence type="ECO:0000256" key="6">
    <source>
        <dbReference type="ARBA" id="ARBA00022806"/>
    </source>
</evidence>
<keyword evidence="9" id="KW-0234">DNA repair</keyword>
<feature type="compositionally biased region" description="Acidic residues" evidence="14">
    <location>
        <begin position="315"/>
        <end position="354"/>
    </location>
</feature>